<evidence type="ECO:0000313" key="2">
    <source>
        <dbReference type="EMBL" id="MEU3786950.1"/>
    </source>
</evidence>
<organism evidence="2 3">
    <name type="scientific">Streptomyces sp. 900129855</name>
    <dbReference type="NCBI Taxonomy" id="3155129"/>
    <lineage>
        <taxon>Bacteria</taxon>
        <taxon>Bacillati</taxon>
        <taxon>Actinomycetota</taxon>
        <taxon>Actinomycetes</taxon>
        <taxon>Kitasatosporales</taxon>
        <taxon>Streptomycetaceae</taxon>
        <taxon>Streptomyces</taxon>
    </lineage>
</organism>
<dbReference type="EMBL" id="JBEZVE010000033">
    <property type="protein sequence ID" value="MEU3786950.1"/>
    <property type="molecule type" value="Genomic_DNA"/>
</dbReference>
<gene>
    <name evidence="2" type="ORF">AB0E89_41575</name>
</gene>
<dbReference type="RefSeq" id="WP_361709177.1">
    <property type="nucleotide sequence ID" value="NZ_JBEZVE010000033.1"/>
</dbReference>
<feature type="region of interest" description="Disordered" evidence="1">
    <location>
        <begin position="1"/>
        <end position="22"/>
    </location>
</feature>
<evidence type="ECO:0000256" key="1">
    <source>
        <dbReference type="SAM" id="MobiDB-lite"/>
    </source>
</evidence>
<dbReference type="Proteomes" id="UP001550739">
    <property type="component" value="Unassembled WGS sequence"/>
</dbReference>
<evidence type="ECO:0000313" key="3">
    <source>
        <dbReference type="Proteomes" id="UP001550739"/>
    </source>
</evidence>
<name>A0ABV2ZWW7_9ACTN</name>
<comment type="caution">
    <text evidence="2">The sequence shown here is derived from an EMBL/GenBank/DDBJ whole genome shotgun (WGS) entry which is preliminary data.</text>
</comment>
<accession>A0ABV2ZWW7</accession>
<proteinExistence type="predicted"/>
<protein>
    <submittedName>
        <fullName evidence="2">Uncharacterized protein</fullName>
    </submittedName>
</protein>
<sequence>MAVAELARTGFHGGDRPACGGLAAVRPPLFRGKREAARADRQRLRLLLREPVRLPLGADVNGTTAFLAYGMLVNSRAEMGFPSEHRVLEGLYPPARPPS</sequence>
<reference evidence="2 3" key="1">
    <citation type="submission" date="2024-06" db="EMBL/GenBank/DDBJ databases">
        <title>The Natural Products Discovery Center: Release of the First 8490 Sequenced Strains for Exploring Actinobacteria Biosynthetic Diversity.</title>
        <authorList>
            <person name="Kalkreuter E."/>
            <person name="Kautsar S.A."/>
            <person name="Yang D."/>
            <person name="Bader C.D."/>
            <person name="Teijaro C.N."/>
            <person name="Fluegel L."/>
            <person name="Davis C.M."/>
            <person name="Simpson J.R."/>
            <person name="Lauterbach L."/>
            <person name="Steele A.D."/>
            <person name="Gui C."/>
            <person name="Meng S."/>
            <person name="Li G."/>
            <person name="Viehrig K."/>
            <person name="Ye F."/>
            <person name="Su P."/>
            <person name="Kiefer A.F."/>
            <person name="Nichols A."/>
            <person name="Cepeda A.J."/>
            <person name="Yan W."/>
            <person name="Fan B."/>
            <person name="Jiang Y."/>
            <person name="Adhikari A."/>
            <person name="Zheng C.-J."/>
            <person name="Schuster L."/>
            <person name="Cowan T.M."/>
            <person name="Smanski M.J."/>
            <person name="Chevrette M.G."/>
            <person name="De Carvalho L.P.S."/>
            <person name="Shen B."/>
        </authorList>
    </citation>
    <scope>NUCLEOTIDE SEQUENCE [LARGE SCALE GENOMIC DNA]</scope>
    <source>
        <strain evidence="2 3">NPDC033843</strain>
    </source>
</reference>
<keyword evidence="3" id="KW-1185">Reference proteome</keyword>